<evidence type="ECO:0000313" key="2">
    <source>
        <dbReference type="Proteomes" id="UP000310249"/>
    </source>
</evidence>
<proteinExistence type="predicted"/>
<dbReference type="RefSeq" id="WP_212748531.1">
    <property type="nucleotide sequence ID" value="NZ_PNCH01000040.1"/>
</dbReference>
<reference evidence="1 2" key="1">
    <citation type="submission" date="2018-01" db="EMBL/GenBank/DDBJ databases">
        <authorList>
            <person name="Paulsen S."/>
            <person name="Gram L.K."/>
        </authorList>
    </citation>
    <scope>NUCLEOTIDE SEQUENCE [LARGE SCALE GENOMIC DNA]</scope>
    <source>
        <strain evidence="1 2">S2676</strain>
    </source>
</reference>
<feature type="non-terminal residue" evidence="1">
    <location>
        <position position="127"/>
    </location>
</feature>
<dbReference type="EMBL" id="PNCI01000055">
    <property type="protein sequence ID" value="TMP25895.1"/>
    <property type="molecule type" value="Genomic_DNA"/>
</dbReference>
<name>A0A5S3WGD0_9GAMM</name>
<evidence type="ECO:0000313" key="1">
    <source>
        <dbReference type="EMBL" id="TMP25895.1"/>
    </source>
</evidence>
<accession>A0A5S3WGD0</accession>
<sequence>MADFYKVRKVESIEFDDFIECLNDMQGGFFDVCNINKTISLLSKLYNNRVFLASFLNDFLKDIASQKSNLYTFQVFMLSKQKHFDIRAPIWIPPSGQESDSAFVYDLPHDHNFDLMTLGYLVITEKH</sequence>
<comment type="caution">
    <text evidence="1">The sequence shown here is derived from an EMBL/GenBank/DDBJ whole genome shotgun (WGS) entry which is preliminary data.</text>
</comment>
<protein>
    <submittedName>
        <fullName evidence="1">Uncharacterized protein</fullName>
    </submittedName>
</protein>
<organism evidence="1 2">
    <name type="scientific">Pseudoalteromonas rubra</name>
    <dbReference type="NCBI Taxonomy" id="43658"/>
    <lineage>
        <taxon>Bacteria</taxon>
        <taxon>Pseudomonadati</taxon>
        <taxon>Pseudomonadota</taxon>
        <taxon>Gammaproteobacteria</taxon>
        <taxon>Alteromonadales</taxon>
        <taxon>Pseudoalteromonadaceae</taxon>
        <taxon>Pseudoalteromonas</taxon>
    </lineage>
</organism>
<dbReference type="AlphaFoldDB" id="A0A5S3WGD0"/>
<dbReference type="Proteomes" id="UP000310249">
    <property type="component" value="Unassembled WGS sequence"/>
</dbReference>
<reference evidence="2" key="2">
    <citation type="submission" date="2019-06" db="EMBL/GenBank/DDBJ databases">
        <title>Co-occurence of chitin degradation, pigmentation and bioactivity in marine Pseudoalteromonas.</title>
        <authorList>
            <person name="Sonnenschein E.C."/>
            <person name="Bech P.K."/>
        </authorList>
    </citation>
    <scope>NUCLEOTIDE SEQUENCE [LARGE SCALE GENOMIC DNA]</scope>
    <source>
        <strain evidence="2">S2676</strain>
    </source>
</reference>
<gene>
    <name evidence="1" type="ORF">CWB99_19975</name>
</gene>